<dbReference type="EMBL" id="FOXD01000027">
    <property type="protein sequence ID" value="SFQ30808.1"/>
    <property type="molecule type" value="Genomic_DNA"/>
</dbReference>
<evidence type="ECO:0000313" key="2">
    <source>
        <dbReference type="Proteomes" id="UP000198892"/>
    </source>
</evidence>
<accession>A0A1I5XFR6</accession>
<dbReference type="AlphaFoldDB" id="A0A1I5XFR6"/>
<name>A0A1I5XFR6_9BACI</name>
<sequence length="50" mass="6293">MRRARLERLFFYEDEWFYVHVMIIRKEHDCREGKEQHIYDNVGRDAEGFT</sequence>
<reference evidence="2" key="1">
    <citation type="submission" date="2016-10" db="EMBL/GenBank/DDBJ databases">
        <authorList>
            <person name="Varghese N."/>
            <person name="Submissions S."/>
        </authorList>
    </citation>
    <scope>NUCLEOTIDE SEQUENCE [LARGE SCALE GENOMIC DNA]</scope>
    <source>
        <strain evidence="2">S7</strain>
    </source>
</reference>
<organism evidence="1 2">
    <name type="scientific">Salibacterium halotolerans</name>
    <dbReference type="NCBI Taxonomy" id="1884432"/>
    <lineage>
        <taxon>Bacteria</taxon>
        <taxon>Bacillati</taxon>
        <taxon>Bacillota</taxon>
        <taxon>Bacilli</taxon>
        <taxon>Bacillales</taxon>
        <taxon>Bacillaceae</taxon>
    </lineage>
</organism>
<gene>
    <name evidence="1" type="ORF">SAMN05518683_12738</name>
</gene>
<proteinExistence type="predicted"/>
<protein>
    <submittedName>
        <fullName evidence="1">Uncharacterized protein</fullName>
    </submittedName>
</protein>
<dbReference type="Proteomes" id="UP000198892">
    <property type="component" value="Unassembled WGS sequence"/>
</dbReference>
<keyword evidence="2" id="KW-1185">Reference proteome</keyword>
<evidence type="ECO:0000313" key="1">
    <source>
        <dbReference type="EMBL" id="SFQ30808.1"/>
    </source>
</evidence>